<gene>
    <name evidence="2" type="ORF">MJA45_12855</name>
</gene>
<reference evidence="2 3" key="1">
    <citation type="submission" date="2022-02" db="EMBL/GenBank/DDBJ databases">
        <title>Paenibacillus sp. MBLB1776 Whole Genome Shotgun Sequencing.</title>
        <authorList>
            <person name="Hwang C.Y."/>
            <person name="Cho E.-S."/>
            <person name="Seo M.-J."/>
        </authorList>
    </citation>
    <scope>NUCLEOTIDE SEQUENCE [LARGE SCALE GENOMIC DNA]</scope>
    <source>
        <strain evidence="2 3">MBLB1776</strain>
    </source>
</reference>
<dbReference type="AlphaFoldDB" id="A0AA96LMD4"/>
<protein>
    <submittedName>
        <fullName evidence="2">Uncharacterized protein</fullName>
    </submittedName>
</protein>
<dbReference type="Proteomes" id="UP001305702">
    <property type="component" value="Chromosome"/>
</dbReference>
<keyword evidence="3" id="KW-1185">Reference proteome</keyword>
<name>A0AA96LMD4_9BACL</name>
<evidence type="ECO:0000313" key="2">
    <source>
        <dbReference type="EMBL" id="WNQ13862.1"/>
    </source>
</evidence>
<organism evidence="2 3">
    <name type="scientific">Paenibacillus aurantius</name>
    <dbReference type="NCBI Taxonomy" id="2918900"/>
    <lineage>
        <taxon>Bacteria</taxon>
        <taxon>Bacillati</taxon>
        <taxon>Bacillota</taxon>
        <taxon>Bacilli</taxon>
        <taxon>Bacillales</taxon>
        <taxon>Paenibacillaceae</taxon>
        <taxon>Paenibacillus</taxon>
    </lineage>
</organism>
<dbReference type="KEGG" id="paun:MJA45_12855"/>
<feature type="region of interest" description="Disordered" evidence="1">
    <location>
        <begin position="40"/>
        <end position="73"/>
    </location>
</feature>
<dbReference type="RefSeq" id="WP_315607643.1">
    <property type="nucleotide sequence ID" value="NZ_CP130318.1"/>
</dbReference>
<evidence type="ECO:0000313" key="3">
    <source>
        <dbReference type="Proteomes" id="UP001305702"/>
    </source>
</evidence>
<sequence>MTRNDNRQQPKNTIGQIQEQLNHQLETAESLQGENGIDRLIDQPVGSTSLDEVIPASGEPSDVEERGLTEFEE</sequence>
<proteinExistence type="predicted"/>
<feature type="compositionally biased region" description="Basic and acidic residues" evidence="1">
    <location>
        <begin position="63"/>
        <end position="73"/>
    </location>
</feature>
<evidence type="ECO:0000256" key="1">
    <source>
        <dbReference type="SAM" id="MobiDB-lite"/>
    </source>
</evidence>
<accession>A0AA96LMD4</accession>
<dbReference type="EMBL" id="CP130318">
    <property type="protein sequence ID" value="WNQ13862.1"/>
    <property type="molecule type" value="Genomic_DNA"/>
</dbReference>